<evidence type="ECO:0000256" key="2">
    <source>
        <dbReference type="SAM" id="MobiDB-lite"/>
    </source>
</evidence>
<comment type="caution">
    <text evidence="5">The sequence shown here is derived from an EMBL/GenBank/DDBJ whole genome shotgun (WGS) entry which is preliminary data.</text>
</comment>
<sequence>MDHSSSMTVKPEPQEPVITPLTRSDSFNKENALGNVRVKPEPSDAARVFLERGLPVPSYVQKNSVPAASQGITAGGGAIVAKDEDVTMGDAANVAPPPNKPTAFRVYSVAEEIQYAPEEALKQVSGMVESIKASLKCLHLGSKLRQEVWMRELESLTSQGSPTTLIAVCGATGAGKSSILNAVLDDSIVPTSGMRACTAVVTELAYHNKPTIDADVSFLSEGEWREELAILLSDLVDEDGNLKRSSDLKSDAGVAWSKVHAVYPAIKQEQLVTMTADQVIARDHNIAKILGTTKRISAKDSKTFAKEIGKYIDSKDQKRGDKKKDKEKKKPKEKTLMDKVREASGTSRFKDSGSTDADAPALWPLIRQVNVRCNAAALSTGAILVDLPGVADANAARNNIAKDYMKKCDCIWILAPITRAVDDKTARDLLGDAFKLQLMMGKRYIAHGNYDDHAITFIASKCDDVSCSEVIRALHLEEDPELEAIEERLDQHEIETTQWKKTKKSAEAKTKAIEKELKGLRDLSREYQEHLEALQDGRSFTPRLTAKFKTKAKKVTSSKKRKNNRGGKRGSAKRRRNSPADEDDGSDDDDSATVSDSDVDSDSDFDDSDKVSEDEQKSDEESNKSESGSGSEASDDEDDAAEEEATEDSLKEKIKESKEGIKSARERLSQARKQKKDAIDALASLKKKIDKAQREKNAFCSLKRSEFSRDVLKEDFRVGLKDLDDAAAEERDPDNFNPNQNLRDYDAIDLPVFTCSSRDYVRLKGQVKGDGEPTCFSNAKDTGIPDLQQWCHQLTVSSRDRAARNFLAHLKTLATSVQSYVQGIGDVSAADREALREKWESGNLDKDYNDDDDDRSDDGYGAWANSDNDDPFAAIIGGLGGSLGAELYSMHEPKRSLKGDAYGQPTGIAPRLALEFSKLVDKCVKDLQENFKDGLEDKCMVGAANAAAAAVETSDGFAASMHWATYRATLRRHGSFRRDLNVELINPFTRNIAHSWSRVFESDLFGPFETAAVDSINKLLKDVEDSAATGLKDRTKLQGEQCLEEARVALKKTMDVVKETMNSEQKEVSRCMAPHVQAQLIEGYDRALEERGTGSVARQKAYFRSFIEEVKDEIFDDGADVLMDRLTKAAEAVGKALDEALGQLAQKIEVNLSILWEGTRDDPTQVRARKDIMTIVTCVLEQIHFWTTAEQNRRLRKNEDAMET</sequence>
<dbReference type="EMBL" id="BRPK01000001">
    <property type="protein sequence ID" value="GLB33731.1"/>
    <property type="molecule type" value="Genomic_DNA"/>
</dbReference>
<dbReference type="SUPFAM" id="SSF52540">
    <property type="entry name" value="P-loop containing nucleoside triphosphate hydrolases"/>
    <property type="match status" value="1"/>
</dbReference>
<dbReference type="AlphaFoldDB" id="A0A9P3UJU1"/>
<accession>A0A9P3UJU1</accession>
<gene>
    <name evidence="5" type="ORF">LshimejAT787_0106150</name>
</gene>
<dbReference type="PANTHER" id="PTHR36681:SF3">
    <property type="entry name" value="NUCLEAR GTPASE, GERMINAL CENTER-ASSOCIATED, TANDEM DUPLICATE 3"/>
    <property type="match status" value="1"/>
</dbReference>
<evidence type="ECO:0000259" key="3">
    <source>
        <dbReference type="Pfam" id="PF00350"/>
    </source>
</evidence>
<protein>
    <submittedName>
        <fullName evidence="5">Dynamin family protein</fullName>
    </submittedName>
</protein>
<feature type="compositionally biased region" description="Acidic residues" evidence="2">
    <location>
        <begin position="580"/>
        <end position="607"/>
    </location>
</feature>
<organism evidence="5 6">
    <name type="scientific">Lyophyllum shimeji</name>
    <name type="common">Hon-shimeji</name>
    <name type="synonym">Tricholoma shimeji</name>
    <dbReference type="NCBI Taxonomy" id="47721"/>
    <lineage>
        <taxon>Eukaryota</taxon>
        <taxon>Fungi</taxon>
        <taxon>Dikarya</taxon>
        <taxon>Basidiomycota</taxon>
        <taxon>Agaricomycotina</taxon>
        <taxon>Agaricomycetes</taxon>
        <taxon>Agaricomycetidae</taxon>
        <taxon>Agaricales</taxon>
        <taxon>Tricholomatineae</taxon>
        <taxon>Lyophyllaceae</taxon>
        <taxon>Lyophyllum</taxon>
    </lineage>
</organism>
<reference evidence="5" key="1">
    <citation type="submission" date="2022-07" db="EMBL/GenBank/DDBJ databases">
        <title>The genome of Lyophyllum shimeji provides insight into the initial evolution of ectomycorrhizal fungal genome.</title>
        <authorList>
            <person name="Kobayashi Y."/>
            <person name="Shibata T."/>
            <person name="Hirakawa H."/>
            <person name="Shigenobu S."/>
            <person name="Nishiyama T."/>
            <person name="Yamada A."/>
            <person name="Hasebe M."/>
            <person name="Kawaguchi M."/>
        </authorList>
    </citation>
    <scope>NUCLEOTIDE SEQUENCE</scope>
    <source>
        <strain evidence="5">AT787</strain>
    </source>
</reference>
<dbReference type="Pfam" id="PF00350">
    <property type="entry name" value="Dynamin_N"/>
    <property type="match status" value="1"/>
</dbReference>
<feature type="compositionally biased region" description="Acidic residues" evidence="2">
    <location>
        <begin position="633"/>
        <end position="647"/>
    </location>
</feature>
<feature type="domain" description="DUF7605" evidence="4">
    <location>
        <begin position="947"/>
        <end position="1108"/>
    </location>
</feature>
<dbReference type="InterPro" id="IPR045063">
    <property type="entry name" value="Dynamin_N"/>
</dbReference>
<keyword evidence="6" id="KW-1185">Reference proteome</keyword>
<feature type="region of interest" description="Disordered" evidence="2">
    <location>
        <begin position="315"/>
        <end position="353"/>
    </location>
</feature>
<feature type="compositionally biased region" description="Basic and acidic residues" evidence="2">
    <location>
        <begin position="648"/>
        <end position="669"/>
    </location>
</feature>
<dbReference type="InterPro" id="IPR027417">
    <property type="entry name" value="P-loop_NTPase"/>
</dbReference>
<feature type="region of interest" description="Disordered" evidence="2">
    <location>
        <begin position="843"/>
        <end position="864"/>
    </location>
</feature>
<evidence type="ECO:0000313" key="5">
    <source>
        <dbReference type="EMBL" id="GLB33731.1"/>
    </source>
</evidence>
<feature type="domain" description="Dynamin N-terminal" evidence="3">
    <location>
        <begin position="166"/>
        <end position="429"/>
    </location>
</feature>
<name>A0A9P3UJU1_LYOSH</name>
<dbReference type="PANTHER" id="PTHR36681">
    <property type="entry name" value="NUCLEAR GTPASE, GERMINAL CENTER-ASSOCIATED, TANDEM DUPLICATE 3"/>
    <property type="match status" value="1"/>
</dbReference>
<feature type="compositionally biased region" description="Basic residues" evidence="2">
    <location>
        <begin position="546"/>
        <end position="577"/>
    </location>
</feature>
<keyword evidence="1" id="KW-0175">Coiled coil</keyword>
<evidence type="ECO:0000313" key="6">
    <source>
        <dbReference type="Proteomes" id="UP001063166"/>
    </source>
</evidence>
<feature type="region of interest" description="Disordered" evidence="2">
    <location>
        <begin position="542"/>
        <end position="672"/>
    </location>
</feature>
<dbReference type="OrthoDB" id="3598281at2759"/>
<dbReference type="InterPro" id="IPR056024">
    <property type="entry name" value="DUF7605"/>
</dbReference>
<feature type="compositionally biased region" description="Basic and acidic residues" evidence="2">
    <location>
        <begin position="608"/>
        <end position="624"/>
    </location>
</feature>
<dbReference type="Gene3D" id="3.40.50.300">
    <property type="entry name" value="P-loop containing nucleotide triphosphate hydrolases"/>
    <property type="match status" value="2"/>
</dbReference>
<evidence type="ECO:0000259" key="4">
    <source>
        <dbReference type="Pfam" id="PF24564"/>
    </source>
</evidence>
<feature type="coiled-coil region" evidence="1">
    <location>
        <begin position="482"/>
        <end position="523"/>
    </location>
</feature>
<evidence type="ECO:0000256" key="1">
    <source>
        <dbReference type="SAM" id="Coils"/>
    </source>
</evidence>
<feature type="region of interest" description="Disordered" evidence="2">
    <location>
        <begin position="1"/>
        <end position="25"/>
    </location>
</feature>
<dbReference type="Pfam" id="PF24564">
    <property type="entry name" value="DUF7605"/>
    <property type="match status" value="1"/>
</dbReference>
<dbReference type="Proteomes" id="UP001063166">
    <property type="component" value="Unassembled WGS sequence"/>
</dbReference>
<proteinExistence type="predicted"/>